<dbReference type="Proteomes" id="UP001234178">
    <property type="component" value="Unassembled WGS sequence"/>
</dbReference>
<organism evidence="1 2">
    <name type="scientific">Daphnia magna</name>
    <dbReference type="NCBI Taxonomy" id="35525"/>
    <lineage>
        <taxon>Eukaryota</taxon>
        <taxon>Metazoa</taxon>
        <taxon>Ecdysozoa</taxon>
        <taxon>Arthropoda</taxon>
        <taxon>Crustacea</taxon>
        <taxon>Branchiopoda</taxon>
        <taxon>Diplostraca</taxon>
        <taxon>Cladocera</taxon>
        <taxon>Anomopoda</taxon>
        <taxon>Daphniidae</taxon>
        <taxon>Daphnia</taxon>
    </lineage>
</organism>
<protein>
    <submittedName>
        <fullName evidence="1">Uncharacterized protein</fullName>
    </submittedName>
</protein>
<name>A0ABR0B0W2_9CRUS</name>
<accession>A0ABR0B0W2</accession>
<dbReference type="EMBL" id="JAOYFB010000039">
    <property type="protein sequence ID" value="KAK4031021.1"/>
    <property type="molecule type" value="Genomic_DNA"/>
</dbReference>
<gene>
    <name evidence="1" type="ORF">OUZ56_024528</name>
</gene>
<keyword evidence="2" id="KW-1185">Reference proteome</keyword>
<reference evidence="1 2" key="1">
    <citation type="journal article" date="2023" name="Nucleic Acids Res.">
        <title>The hologenome of Daphnia magna reveals possible DNA methylation and microbiome-mediated evolution of the host genome.</title>
        <authorList>
            <person name="Chaturvedi A."/>
            <person name="Li X."/>
            <person name="Dhandapani V."/>
            <person name="Marshall H."/>
            <person name="Kissane S."/>
            <person name="Cuenca-Cambronero M."/>
            <person name="Asole G."/>
            <person name="Calvet F."/>
            <person name="Ruiz-Romero M."/>
            <person name="Marangio P."/>
            <person name="Guigo R."/>
            <person name="Rago D."/>
            <person name="Mirbahai L."/>
            <person name="Eastwood N."/>
            <person name="Colbourne J.K."/>
            <person name="Zhou J."/>
            <person name="Mallon E."/>
            <person name="Orsini L."/>
        </authorList>
    </citation>
    <scope>NUCLEOTIDE SEQUENCE [LARGE SCALE GENOMIC DNA]</scope>
    <source>
        <strain evidence="1">LRV0_1</strain>
    </source>
</reference>
<evidence type="ECO:0000313" key="2">
    <source>
        <dbReference type="Proteomes" id="UP001234178"/>
    </source>
</evidence>
<evidence type="ECO:0000313" key="1">
    <source>
        <dbReference type="EMBL" id="KAK4031021.1"/>
    </source>
</evidence>
<sequence>MPNERHGICLQCKHLRRSRGENGYGDGGRLQRSWGTRSISKSLNLKIWLEISDESLKTKETQSSRANQRWIKSGHLERSPLVKIKPWKRTTSETRTLLPQDCKTPWLEDEND</sequence>
<proteinExistence type="predicted"/>
<comment type="caution">
    <text evidence="1">The sequence shown here is derived from an EMBL/GenBank/DDBJ whole genome shotgun (WGS) entry which is preliminary data.</text>
</comment>